<dbReference type="EMBL" id="JAGDFL010000278">
    <property type="protein sequence ID" value="KAG7394356.1"/>
    <property type="molecule type" value="Genomic_DNA"/>
</dbReference>
<proteinExistence type="predicted"/>
<name>A0A8T1WLR1_9STRA</name>
<reference evidence="1" key="1">
    <citation type="submission" date="2021-02" db="EMBL/GenBank/DDBJ databases">
        <authorList>
            <person name="Palmer J.M."/>
        </authorList>
    </citation>
    <scope>NUCLEOTIDE SEQUENCE</scope>
    <source>
        <strain evidence="1">SCRP23</strain>
    </source>
</reference>
<gene>
    <name evidence="1" type="ORF">PHYBOEH_005288</name>
</gene>
<sequence>MATSNPLDRLREQRAMKLLQTLQGDLRSQIRLESEEFGRNENLVASLRRKTRIARLANPQERERIWSREQLPSYEGEAIRSLPKSREFWRDVDVPSIEFINRSKINSHSVRFANKYLLSVSRKPVPVLASYAPEE</sequence>
<keyword evidence="2" id="KW-1185">Reference proteome</keyword>
<accession>A0A8T1WLR1</accession>
<organism evidence="1 2">
    <name type="scientific">Phytophthora boehmeriae</name>
    <dbReference type="NCBI Taxonomy" id="109152"/>
    <lineage>
        <taxon>Eukaryota</taxon>
        <taxon>Sar</taxon>
        <taxon>Stramenopiles</taxon>
        <taxon>Oomycota</taxon>
        <taxon>Peronosporomycetes</taxon>
        <taxon>Peronosporales</taxon>
        <taxon>Peronosporaceae</taxon>
        <taxon>Phytophthora</taxon>
    </lineage>
</organism>
<evidence type="ECO:0000313" key="1">
    <source>
        <dbReference type="EMBL" id="KAG7394356.1"/>
    </source>
</evidence>
<dbReference type="Proteomes" id="UP000693981">
    <property type="component" value="Unassembled WGS sequence"/>
</dbReference>
<dbReference type="OrthoDB" id="8068875at2759"/>
<evidence type="ECO:0000313" key="2">
    <source>
        <dbReference type="Proteomes" id="UP000693981"/>
    </source>
</evidence>
<dbReference type="AlphaFoldDB" id="A0A8T1WLR1"/>
<comment type="caution">
    <text evidence="1">The sequence shown here is derived from an EMBL/GenBank/DDBJ whole genome shotgun (WGS) entry which is preliminary data.</text>
</comment>
<protein>
    <submittedName>
        <fullName evidence="1">Uncharacterized protein</fullName>
    </submittedName>
</protein>